<evidence type="ECO:0000313" key="5">
    <source>
        <dbReference type="EMBL" id="MCW3161320.1"/>
    </source>
</evidence>
<dbReference type="PANTHER" id="PTHR43280">
    <property type="entry name" value="ARAC-FAMILY TRANSCRIPTIONAL REGULATOR"/>
    <property type="match status" value="1"/>
</dbReference>
<dbReference type="SMART" id="SM00342">
    <property type="entry name" value="HTH_ARAC"/>
    <property type="match status" value="1"/>
</dbReference>
<dbReference type="EMBL" id="JAPDHV010000003">
    <property type="protein sequence ID" value="MCW3161320.1"/>
    <property type="molecule type" value="Genomic_DNA"/>
</dbReference>
<organism evidence="5 6">
    <name type="scientific">Chryseobacterium oryctis</name>
    <dbReference type="NCBI Taxonomy" id="2952618"/>
    <lineage>
        <taxon>Bacteria</taxon>
        <taxon>Pseudomonadati</taxon>
        <taxon>Bacteroidota</taxon>
        <taxon>Flavobacteriia</taxon>
        <taxon>Flavobacteriales</taxon>
        <taxon>Weeksellaceae</taxon>
        <taxon>Chryseobacterium group</taxon>
        <taxon>Chryseobacterium</taxon>
    </lineage>
</organism>
<protein>
    <submittedName>
        <fullName evidence="5">Helix-turn-helix transcriptional regulator</fullName>
    </submittedName>
</protein>
<evidence type="ECO:0000259" key="4">
    <source>
        <dbReference type="PROSITE" id="PS01124"/>
    </source>
</evidence>
<dbReference type="InterPro" id="IPR009057">
    <property type="entry name" value="Homeodomain-like_sf"/>
</dbReference>
<name>A0ABT3HNP1_9FLAO</name>
<dbReference type="RefSeq" id="WP_264743265.1">
    <property type="nucleotide sequence ID" value="NZ_JAPDHV010000003.1"/>
</dbReference>
<keyword evidence="3" id="KW-0804">Transcription</keyword>
<keyword evidence="2" id="KW-0238">DNA-binding</keyword>
<dbReference type="Pfam" id="PF12833">
    <property type="entry name" value="HTH_18"/>
    <property type="match status" value="1"/>
</dbReference>
<comment type="caution">
    <text evidence="5">The sequence shown here is derived from an EMBL/GenBank/DDBJ whole genome shotgun (WGS) entry which is preliminary data.</text>
</comment>
<accession>A0ABT3HNP1</accession>
<evidence type="ECO:0000256" key="3">
    <source>
        <dbReference type="ARBA" id="ARBA00023163"/>
    </source>
</evidence>
<sequence>MNDVVVINNFNDFTDYFNLPRPDDKDIYYKKYETADEFQLELAPQFRHKFYGITLIMDGSGDLKSGFWNPHIITPAIYFKSPNQVVSWNINPNITKKYLVVFTEEFAHKNPALFNIIYDFPFFQLDKAVPFRVEEKQINELIEIYNNIEKVYHGNSKERLKMLSLYLKILLLHIKDYYEENIAKLPKLNEVIIQNNDRIIAEFYSLINNEISDLEKPKTDHSVQYFADKIHVHPNYLSNLLKNKTAKTAKEYINEQLLLTSKKLLTQTNMSVKEISYFLAFKEPAHFTNFFKKYNGVTPSQFIKDEL</sequence>
<dbReference type="Proteomes" id="UP001163719">
    <property type="component" value="Unassembled WGS sequence"/>
</dbReference>
<dbReference type="PROSITE" id="PS01124">
    <property type="entry name" value="HTH_ARAC_FAMILY_2"/>
    <property type="match status" value="1"/>
</dbReference>
<evidence type="ECO:0000256" key="1">
    <source>
        <dbReference type="ARBA" id="ARBA00023015"/>
    </source>
</evidence>
<dbReference type="Gene3D" id="1.10.10.60">
    <property type="entry name" value="Homeodomain-like"/>
    <property type="match status" value="2"/>
</dbReference>
<gene>
    <name evidence="5" type="ORF">OH806_08580</name>
</gene>
<evidence type="ECO:0000313" key="6">
    <source>
        <dbReference type="Proteomes" id="UP001163719"/>
    </source>
</evidence>
<reference evidence="5" key="1">
    <citation type="submission" date="2022-10" db="EMBL/GenBank/DDBJ databases">
        <title>Chryseobacterium babae sp. nov. isolated from the gut of the beetle Oryctes rhinoceros, and Chryseobacterium kimseyorum sp. nov., isolated from a stick insect rearing cage.</title>
        <authorList>
            <person name="Shelomi M."/>
            <person name="Han C.-J."/>
            <person name="Chen W.-M."/>
            <person name="Chen H.-K."/>
            <person name="Liaw S.-J."/>
            <person name="Muhle E."/>
            <person name="Clermont D."/>
        </authorList>
    </citation>
    <scope>NUCLEOTIDE SEQUENCE</scope>
    <source>
        <strain evidence="5">WLa1L2M3</strain>
    </source>
</reference>
<keyword evidence="6" id="KW-1185">Reference proteome</keyword>
<dbReference type="SUPFAM" id="SSF46689">
    <property type="entry name" value="Homeodomain-like"/>
    <property type="match status" value="1"/>
</dbReference>
<dbReference type="InterPro" id="IPR018060">
    <property type="entry name" value="HTH_AraC"/>
</dbReference>
<evidence type="ECO:0000256" key="2">
    <source>
        <dbReference type="ARBA" id="ARBA00023125"/>
    </source>
</evidence>
<dbReference type="PANTHER" id="PTHR43280:SF32">
    <property type="entry name" value="TRANSCRIPTIONAL REGULATORY PROTEIN"/>
    <property type="match status" value="1"/>
</dbReference>
<proteinExistence type="predicted"/>
<keyword evidence="1" id="KW-0805">Transcription regulation</keyword>
<feature type="domain" description="HTH araC/xylS-type" evidence="4">
    <location>
        <begin position="201"/>
        <end position="305"/>
    </location>
</feature>